<dbReference type="EMBL" id="FOXD01000022">
    <property type="protein sequence ID" value="SFQ22226.1"/>
    <property type="molecule type" value="Genomic_DNA"/>
</dbReference>
<reference evidence="3" key="1">
    <citation type="submission" date="2016-10" db="EMBL/GenBank/DDBJ databases">
        <authorList>
            <person name="Varghese N."/>
            <person name="Submissions S."/>
        </authorList>
    </citation>
    <scope>NUCLEOTIDE SEQUENCE [LARGE SCALE GENOMIC DNA]</scope>
    <source>
        <strain evidence="3">S7</strain>
    </source>
</reference>
<name>A0A1I5WS01_9BACI</name>
<evidence type="ECO:0000256" key="1">
    <source>
        <dbReference type="SAM" id="Phobius"/>
    </source>
</evidence>
<dbReference type="Proteomes" id="UP000198892">
    <property type="component" value="Unassembled WGS sequence"/>
</dbReference>
<keyword evidence="1" id="KW-1133">Transmembrane helix</keyword>
<dbReference type="OrthoDB" id="2637224at2"/>
<dbReference type="AlphaFoldDB" id="A0A1I5WS01"/>
<gene>
    <name evidence="2" type="ORF">SAMN05518683_12212</name>
</gene>
<proteinExistence type="predicted"/>
<keyword evidence="3" id="KW-1185">Reference proteome</keyword>
<dbReference type="STRING" id="1884432.SAMN05518683_12212"/>
<sequence>MKYVLYGTVLAVVLFVIIMSFRMETVGPAFPAVLLWVTVIIAPWVFLYWFIRFVKQYIKNSEQ</sequence>
<evidence type="ECO:0000313" key="2">
    <source>
        <dbReference type="EMBL" id="SFQ22226.1"/>
    </source>
</evidence>
<feature type="transmembrane region" description="Helical" evidence="1">
    <location>
        <begin position="29"/>
        <end position="51"/>
    </location>
</feature>
<protein>
    <submittedName>
        <fullName evidence="2">Uncharacterized protein</fullName>
    </submittedName>
</protein>
<accession>A0A1I5WS01</accession>
<dbReference type="RefSeq" id="WP_093338765.1">
    <property type="nucleotide sequence ID" value="NZ_FOXD01000022.1"/>
</dbReference>
<keyword evidence="1" id="KW-0472">Membrane</keyword>
<feature type="transmembrane region" description="Helical" evidence="1">
    <location>
        <begin position="5"/>
        <end position="23"/>
    </location>
</feature>
<evidence type="ECO:0000313" key="3">
    <source>
        <dbReference type="Proteomes" id="UP000198892"/>
    </source>
</evidence>
<organism evidence="2 3">
    <name type="scientific">Salibacterium halotolerans</name>
    <dbReference type="NCBI Taxonomy" id="1884432"/>
    <lineage>
        <taxon>Bacteria</taxon>
        <taxon>Bacillati</taxon>
        <taxon>Bacillota</taxon>
        <taxon>Bacilli</taxon>
        <taxon>Bacillales</taxon>
        <taxon>Bacillaceae</taxon>
    </lineage>
</organism>
<keyword evidence="1" id="KW-0812">Transmembrane</keyword>